<keyword evidence="6" id="KW-1185">Reference proteome</keyword>
<keyword evidence="3" id="KW-0378">Hydrolase</keyword>
<dbReference type="SUPFAM" id="SSF54001">
    <property type="entry name" value="Cysteine proteinases"/>
    <property type="match status" value="1"/>
</dbReference>
<dbReference type="Gene3D" id="3.40.395.10">
    <property type="entry name" value="Adenoviral Proteinase, Chain A"/>
    <property type="match status" value="1"/>
</dbReference>
<dbReference type="Pfam" id="PF02902">
    <property type="entry name" value="Peptidase_C48"/>
    <property type="match status" value="1"/>
</dbReference>
<sequence length="226" mass="25691">MEDGPGNSRDTRGSEDCPGCLWAQDCPVAQLASLASFDPDTLLDDVAVFRSLQCIVAHKGLPIEVVDPSVLQLYSQPRTGVGPRRQEALDDLRKRKFIMMPVCLKRHWVLFVYSRRKQRLYYFDSLKKPGFKRMATNRVNRFLDCVYGHNAQRAAESAKWMKSSLQGEKPDCGLHVLLNAEKLMLEATGAAGGQEQIRPEEPAELRRCYRRRFENLGLDVSPEDLH</sequence>
<keyword evidence="2" id="KW-0645">Protease</keyword>
<gene>
    <name evidence="5" type="ORF">C8035_v005122</name>
</gene>
<reference evidence="5 6" key="1">
    <citation type="submission" date="2018-11" db="EMBL/GenBank/DDBJ databases">
        <title>Genome sequence and assembly of Colletotrichum spinosum.</title>
        <authorList>
            <person name="Gan P."/>
            <person name="Shirasu K."/>
        </authorList>
    </citation>
    <scope>NUCLEOTIDE SEQUENCE [LARGE SCALE GENOMIC DNA]</scope>
    <source>
        <strain evidence="5 6">CBS 515.97</strain>
    </source>
</reference>
<proteinExistence type="inferred from homology"/>
<name>A0A4R8QM34_9PEZI</name>
<feature type="domain" description="Ubiquitin-like protease family profile" evidence="4">
    <location>
        <begin position="1"/>
        <end position="183"/>
    </location>
</feature>
<organism evidence="5 6">
    <name type="scientific">Colletotrichum spinosum</name>
    <dbReference type="NCBI Taxonomy" id="1347390"/>
    <lineage>
        <taxon>Eukaryota</taxon>
        <taxon>Fungi</taxon>
        <taxon>Dikarya</taxon>
        <taxon>Ascomycota</taxon>
        <taxon>Pezizomycotina</taxon>
        <taxon>Sordariomycetes</taxon>
        <taxon>Hypocreomycetidae</taxon>
        <taxon>Glomerellales</taxon>
        <taxon>Glomerellaceae</taxon>
        <taxon>Colletotrichum</taxon>
        <taxon>Colletotrichum orbiculare species complex</taxon>
    </lineage>
</organism>
<dbReference type="Proteomes" id="UP000295083">
    <property type="component" value="Unassembled WGS sequence"/>
</dbReference>
<accession>A0A4R8QM34</accession>
<evidence type="ECO:0000256" key="3">
    <source>
        <dbReference type="ARBA" id="ARBA00022801"/>
    </source>
</evidence>
<evidence type="ECO:0000256" key="2">
    <source>
        <dbReference type="ARBA" id="ARBA00022670"/>
    </source>
</evidence>
<dbReference type="InterPro" id="IPR003653">
    <property type="entry name" value="Peptidase_C48_C"/>
</dbReference>
<evidence type="ECO:0000256" key="1">
    <source>
        <dbReference type="ARBA" id="ARBA00005234"/>
    </source>
</evidence>
<dbReference type="GO" id="GO:0008234">
    <property type="term" value="F:cysteine-type peptidase activity"/>
    <property type="evidence" value="ECO:0007669"/>
    <property type="project" value="InterPro"/>
</dbReference>
<dbReference type="EMBL" id="QAPG01000030">
    <property type="protein sequence ID" value="TDZ36655.1"/>
    <property type="molecule type" value="Genomic_DNA"/>
</dbReference>
<dbReference type="AlphaFoldDB" id="A0A4R8QM34"/>
<protein>
    <recommendedName>
        <fullName evidence="4">Ubiquitin-like protease family profile domain-containing protein</fullName>
    </recommendedName>
</protein>
<dbReference type="InterPro" id="IPR038765">
    <property type="entry name" value="Papain-like_cys_pep_sf"/>
</dbReference>
<evidence type="ECO:0000313" key="6">
    <source>
        <dbReference type="Proteomes" id="UP000295083"/>
    </source>
</evidence>
<dbReference type="GO" id="GO:0006508">
    <property type="term" value="P:proteolysis"/>
    <property type="evidence" value="ECO:0007669"/>
    <property type="project" value="UniProtKB-KW"/>
</dbReference>
<dbReference type="PROSITE" id="PS50600">
    <property type="entry name" value="ULP_PROTEASE"/>
    <property type="match status" value="1"/>
</dbReference>
<dbReference type="GO" id="GO:0019783">
    <property type="term" value="F:ubiquitin-like protein peptidase activity"/>
    <property type="evidence" value="ECO:0007669"/>
    <property type="project" value="UniProtKB-ARBA"/>
</dbReference>
<comment type="caution">
    <text evidence="5">The sequence shown here is derived from an EMBL/GenBank/DDBJ whole genome shotgun (WGS) entry which is preliminary data.</text>
</comment>
<comment type="similarity">
    <text evidence="1">Belongs to the peptidase C48 family.</text>
</comment>
<evidence type="ECO:0000313" key="5">
    <source>
        <dbReference type="EMBL" id="TDZ36655.1"/>
    </source>
</evidence>
<evidence type="ECO:0000259" key="4">
    <source>
        <dbReference type="PROSITE" id="PS50600"/>
    </source>
</evidence>